<sequence length="776" mass="88972">MLLIFSFRITFGQRNYTNSSPSVSEYFSWINHTNEGPSAEQTLANLSFFEWMNKKYGVQLDIYALDAGAIDGFRFYGSDTSARFKKQFPNGFDPLVKKAQSINTRLGLWAGPDGFGNSLTTADQRLQMMVGLVREKHFGLFKFDAVCGPLAAEHGNLFIRMMEQCYASNPDLVVLNHRLDLGEKGQQYATTYLLGGEESYIDVHQVNQTTGGHHRVKAISRAYDPELKRLAEDHGVCFGSGTDYWEDDFVLHAFGRNLIVSPQIYGNPWLLKDEEFGQLARLWNLHRQHKALLVNGQWVGKKDDDIVSRGDEHRRFIILRNLSWQPKKQRLKLDKSLGLGTAKHWRVKLHHPWEQWLGDFNLKDEIEIEVLPFRVALVEIGTPESVDVLVKETPYLSEPTTDSTSLTVKLLTNSFREHVEIEGNQKEVLSNEGGNYQQSGRVNIDVDPFAVIETPKEIYSIYEAAQHAVGNSALEVDAFYRAGETKFEAVTNARNAFFEQEAFVEREAWDHYLFDGNLATHFSVPLRHLPYNPYQHALRIQAPSAMKLDSLVLTVPDAFALQPYPMGEAFTVKATLDFAEWKDFSVLAGKRMVVKLDHKEAVRYFTFPYAFIRLSEVQAFYNGKALPMDRWRASNLQAPYVFDWHWNKEEHHYAQKVWKKELTVGKLSPNSYLCVALEGKHGVEGAVCALRVDGRWVGPKDRAPSYPVVPWEYRVKPMDANYTFFFPMPAEYQAKTIEVFVLGMDAQHLDFTPTIHLLQYPHPYFSQQVKLRKIKL</sequence>
<keyword evidence="2" id="KW-1185">Reference proteome</keyword>
<dbReference type="EMBL" id="BQKE01000005">
    <property type="protein sequence ID" value="GJM64464.1"/>
    <property type="molecule type" value="Genomic_DNA"/>
</dbReference>
<comment type="caution">
    <text evidence="1">The sequence shown here is derived from an EMBL/GenBank/DDBJ whole genome shotgun (WGS) entry which is preliminary data.</text>
</comment>
<dbReference type="Proteomes" id="UP001310022">
    <property type="component" value="Unassembled WGS sequence"/>
</dbReference>
<dbReference type="AlphaFoldDB" id="A0AAN5AMH8"/>
<accession>A0AAN5AMH8</accession>
<reference evidence="1 2" key="1">
    <citation type="submission" date="2021-12" db="EMBL/GenBank/DDBJ databases">
        <title>Genome sequencing of bacteria with rrn-lacking chromosome and rrn-plasmid.</title>
        <authorList>
            <person name="Anda M."/>
            <person name="Iwasaki W."/>
        </authorList>
    </citation>
    <scope>NUCLEOTIDE SEQUENCE [LARGE SCALE GENOMIC DNA]</scope>
    <source>
        <strain evidence="1 2">NBRC 15940</strain>
    </source>
</reference>
<organism evidence="1 2">
    <name type="scientific">Persicobacter diffluens</name>
    <dbReference type="NCBI Taxonomy" id="981"/>
    <lineage>
        <taxon>Bacteria</taxon>
        <taxon>Pseudomonadati</taxon>
        <taxon>Bacteroidota</taxon>
        <taxon>Cytophagia</taxon>
        <taxon>Cytophagales</taxon>
        <taxon>Persicobacteraceae</taxon>
        <taxon>Persicobacter</taxon>
    </lineage>
</organism>
<proteinExistence type="predicted"/>
<gene>
    <name evidence="1" type="ORF">PEDI_50160</name>
</gene>
<dbReference type="InterPro" id="IPR017853">
    <property type="entry name" value="GH"/>
</dbReference>
<name>A0AAN5AMH8_9BACT</name>
<evidence type="ECO:0000313" key="1">
    <source>
        <dbReference type="EMBL" id="GJM64464.1"/>
    </source>
</evidence>
<evidence type="ECO:0000313" key="2">
    <source>
        <dbReference type="Proteomes" id="UP001310022"/>
    </source>
</evidence>
<protein>
    <submittedName>
        <fullName evidence="1">Uncharacterized protein</fullName>
    </submittedName>
</protein>
<dbReference type="SUPFAM" id="SSF51445">
    <property type="entry name" value="(Trans)glycosidases"/>
    <property type="match status" value="1"/>
</dbReference>